<dbReference type="PANTHER" id="PTHR11255">
    <property type="entry name" value="DIACYLGLYCEROL KINASE"/>
    <property type="match status" value="1"/>
</dbReference>
<dbReference type="SMART" id="SM00046">
    <property type="entry name" value="DAGKc"/>
    <property type="match status" value="1"/>
</dbReference>
<dbReference type="InterPro" id="IPR000756">
    <property type="entry name" value="Diacylglycerol_kin_accessory"/>
</dbReference>
<feature type="region of interest" description="Disordered" evidence="7">
    <location>
        <begin position="1"/>
        <end position="47"/>
    </location>
</feature>
<evidence type="ECO:0000256" key="6">
    <source>
        <dbReference type="RuleBase" id="RU361128"/>
    </source>
</evidence>
<protein>
    <recommendedName>
        <fullName evidence="6">Diacylglycerol kinase</fullName>
        <shortName evidence="6">DAG kinase</shortName>
        <ecNumber evidence="6">2.7.1.107</ecNumber>
    </recommendedName>
</protein>
<dbReference type="PROSITE" id="PS50146">
    <property type="entry name" value="DAGK"/>
    <property type="match status" value="1"/>
</dbReference>
<name>A0ABD1ZC81_9MARC</name>
<keyword evidence="3 6" id="KW-0547">Nucleotide-binding</keyword>
<keyword evidence="10" id="KW-1185">Reference proteome</keyword>
<feature type="compositionally biased region" description="Polar residues" evidence="7">
    <location>
        <begin position="489"/>
        <end position="506"/>
    </location>
</feature>
<dbReference type="SUPFAM" id="SSF111331">
    <property type="entry name" value="NAD kinase/diacylglycerol kinase-like"/>
    <property type="match status" value="1"/>
</dbReference>
<evidence type="ECO:0000313" key="9">
    <source>
        <dbReference type="EMBL" id="KAL2644554.1"/>
    </source>
</evidence>
<dbReference type="PANTHER" id="PTHR11255:SF98">
    <property type="entry name" value="DIACYLGLYCEROL KINASE 5"/>
    <property type="match status" value="1"/>
</dbReference>
<evidence type="ECO:0000256" key="4">
    <source>
        <dbReference type="ARBA" id="ARBA00022777"/>
    </source>
</evidence>
<dbReference type="InterPro" id="IPR017438">
    <property type="entry name" value="ATP-NAD_kinase_N"/>
</dbReference>
<evidence type="ECO:0000259" key="8">
    <source>
        <dbReference type="PROSITE" id="PS50146"/>
    </source>
</evidence>
<evidence type="ECO:0000256" key="1">
    <source>
        <dbReference type="ARBA" id="ARBA00009280"/>
    </source>
</evidence>
<evidence type="ECO:0000256" key="2">
    <source>
        <dbReference type="ARBA" id="ARBA00022679"/>
    </source>
</evidence>
<dbReference type="Proteomes" id="UP001605036">
    <property type="component" value="Unassembled WGS sequence"/>
</dbReference>
<sequence length="516" mass="57240">MAASSLLAGSQLCHRSDTDDANTEREVNASAKERNSGNTRERSSSEMVIPEYILNHEKHPGSEGDITCPASPVLVFINVKSGGQLGGQLIPHFRALLNPKQVFELPSVHPDEVLREFLSYLESLKSHGDRLAGEIRDRLRIVVAGGDGTHGWMLGVVADLKLQHIPPVSTVPLGTGNNLPFSFGWGKKNPVPNVESCREILLKTGEATPMPVDRWHVIIRLSKPLKDSPLSEVKQDAKKLGKKTLETLESFTRIPENHDAYQAGRFSYQGGFWNYLSIGMDSQVAHAFHTKRNKHPELFKNQIMNQGLYAFYSCYQGWFCAPCCHPRSKNIKTLANIFIARYDGQWDKLKISPRIRSIVILNLPSFSGGFNPWGTPNENKLSERNLTAPFVNDGLIEIVGFTDGWHGLSMMIPGVHGTRIAQAHRVKIEFHKGGEDHTYMRVDGEPWLQELPSDTDPAVMEISHKGQAVMLAYGECSAKTVPQEASDLPISQASVSPGQKEQGANSRKNRQKTVKA</sequence>
<evidence type="ECO:0000256" key="3">
    <source>
        <dbReference type="ARBA" id="ARBA00022741"/>
    </source>
</evidence>
<organism evidence="9 10">
    <name type="scientific">Riccia fluitans</name>
    <dbReference type="NCBI Taxonomy" id="41844"/>
    <lineage>
        <taxon>Eukaryota</taxon>
        <taxon>Viridiplantae</taxon>
        <taxon>Streptophyta</taxon>
        <taxon>Embryophyta</taxon>
        <taxon>Marchantiophyta</taxon>
        <taxon>Marchantiopsida</taxon>
        <taxon>Marchantiidae</taxon>
        <taxon>Marchantiales</taxon>
        <taxon>Ricciaceae</taxon>
        <taxon>Riccia</taxon>
    </lineage>
</organism>
<evidence type="ECO:0000256" key="7">
    <source>
        <dbReference type="SAM" id="MobiDB-lite"/>
    </source>
</evidence>
<dbReference type="Pfam" id="PF00609">
    <property type="entry name" value="DAGK_acc"/>
    <property type="match status" value="1"/>
</dbReference>
<dbReference type="SMART" id="SM00045">
    <property type="entry name" value="DAGKa"/>
    <property type="match status" value="1"/>
</dbReference>
<dbReference type="InterPro" id="IPR016064">
    <property type="entry name" value="NAD/diacylglycerol_kinase_sf"/>
</dbReference>
<dbReference type="GO" id="GO:0004143">
    <property type="term" value="F:ATP-dependent diacylglycerol kinase activity"/>
    <property type="evidence" value="ECO:0007669"/>
    <property type="project" value="UniProtKB-EC"/>
</dbReference>
<dbReference type="FunFam" id="3.40.50.10330:FF:000016">
    <property type="entry name" value="Diacylglycerol kinase"/>
    <property type="match status" value="1"/>
</dbReference>
<evidence type="ECO:0000256" key="5">
    <source>
        <dbReference type="ARBA" id="ARBA00022840"/>
    </source>
</evidence>
<feature type="domain" description="DAGKc" evidence="8">
    <location>
        <begin position="68"/>
        <end position="221"/>
    </location>
</feature>
<dbReference type="AlphaFoldDB" id="A0ABD1ZC81"/>
<keyword evidence="5 6" id="KW-0067">ATP-binding</keyword>
<evidence type="ECO:0000313" key="10">
    <source>
        <dbReference type="Proteomes" id="UP001605036"/>
    </source>
</evidence>
<proteinExistence type="inferred from homology"/>
<dbReference type="GO" id="GO:0005524">
    <property type="term" value="F:ATP binding"/>
    <property type="evidence" value="ECO:0007669"/>
    <property type="project" value="UniProtKB-KW"/>
</dbReference>
<dbReference type="EC" id="2.7.1.107" evidence="6"/>
<gene>
    <name evidence="9" type="ORF">R1flu_012141</name>
</gene>
<reference evidence="9 10" key="1">
    <citation type="submission" date="2024-09" db="EMBL/GenBank/DDBJ databases">
        <title>Chromosome-scale assembly of Riccia fluitans.</title>
        <authorList>
            <person name="Paukszto L."/>
            <person name="Sawicki J."/>
            <person name="Karawczyk K."/>
            <person name="Piernik-Szablinska J."/>
            <person name="Szczecinska M."/>
            <person name="Mazdziarz M."/>
        </authorList>
    </citation>
    <scope>NUCLEOTIDE SEQUENCE [LARGE SCALE GENOMIC DNA]</scope>
    <source>
        <strain evidence="9">Rf_01</strain>
        <tissue evidence="9">Aerial parts of the thallus</tissue>
    </source>
</reference>
<keyword evidence="4 6" id="KW-0418">Kinase</keyword>
<dbReference type="InterPro" id="IPR037607">
    <property type="entry name" value="DGK"/>
</dbReference>
<comment type="caution">
    <text evidence="9">The sequence shown here is derived from an EMBL/GenBank/DDBJ whole genome shotgun (WGS) entry which is preliminary data.</text>
</comment>
<feature type="compositionally biased region" description="Basic and acidic residues" evidence="7">
    <location>
        <begin position="14"/>
        <end position="44"/>
    </location>
</feature>
<accession>A0ABD1ZC81</accession>
<comment type="similarity">
    <text evidence="1 6">Belongs to the eukaryotic diacylglycerol kinase family.</text>
</comment>
<keyword evidence="2 6" id="KW-0808">Transferase</keyword>
<dbReference type="InterPro" id="IPR001206">
    <property type="entry name" value="Diacylglycerol_kinase_cat_dom"/>
</dbReference>
<feature type="compositionally biased region" description="Basic residues" evidence="7">
    <location>
        <begin position="507"/>
        <end position="516"/>
    </location>
</feature>
<dbReference type="EMBL" id="JBHFFA010000002">
    <property type="protein sequence ID" value="KAL2644554.1"/>
    <property type="molecule type" value="Genomic_DNA"/>
</dbReference>
<feature type="region of interest" description="Disordered" evidence="7">
    <location>
        <begin position="482"/>
        <end position="516"/>
    </location>
</feature>
<dbReference type="Gene3D" id="3.40.50.10330">
    <property type="entry name" value="Probable inorganic polyphosphate/atp-NAD kinase, domain 1"/>
    <property type="match status" value="1"/>
</dbReference>
<dbReference type="Pfam" id="PF00781">
    <property type="entry name" value="DAGK_cat"/>
    <property type="match status" value="1"/>
</dbReference>
<dbReference type="Gene3D" id="2.60.200.40">
    <property type="match status" value="1"/>
</dbReference>
<comment type="catalytic activity">
    <reaction evidence="6">
        <text>a 1,2-diacyl-sn-glycerol + ATP = a 1,2-diacyl-sn-glycero-3-phosphate + ADP + H(+)</text>
        <dbReference type="Rhea" id="RHEA:10272"/>
        <dbReference type="ChEBI" id="CHEBI:15378"/>
        <dbReference type="ChEBI" id="CHEBI:17815"/>
        <dbReference type="ChEBI" id="CHEBI:30616"/>
        <dbReference type="ChEBI" id="CHEBI:58608"/>
        <dbReference type="ChEBI" id="CHEBI:456216"/>
        <dbReference type="EC" id="2.7.1.107"/>
    </reaction>
</comment>